<name>A0ABW3FH53_9HYPH</name>
<proteinExistence type="predicted"/>
<keyword evidence="2" id="KW-0812">Transmembrane</keyword>
<protein>
    <submittedName>
        <fullName evidence="3">LapA family protein</fullName>
    </submittedName>
</protein>
<evidence type="ECO:0000313" key="4">
    <source>
        <dbReference type="Proteomes" id="UP001597101"/>
    </source>
</evidence>
<comment type="caution">
    <text evidence="3">The sequence shown here is derived from an EMBL/GenBank/DDBJ whole genome shotgun (WGS) entry which is preliminary data.</text>
</comment>
<evidence type="ECO:0000256" key="1">
    <source>
        <dbReference type="SAM" id="MobiDB-lite"/>
    </source>
</evidence>
<dbReference type="RefSeq" id="WP_377212907.1">
    <property type="nucleotide sequence ID" value="NZ_JBHTJV010000009.1"/>
</dbReference>
<gene>
    <name evidence="3" type="ORF">ACFQ14_11670</name>
</gene>
<keyword evidence="2" id="KW-1133">Transmembrane helix</keyword>
<evidence type="ECO:0000256" key="2">
    <source>
        <dbReference type="SAM" id="Phobius"/>
    </source>
</evidence>
<keyword evidence="4" id="KW-1185">Reference proteome</keyword>
<dbReference type="EMBL" id="JBHTJV010000009">
    <property type="protein sequence ID" value="MFD0917068.1"/>
    <property type="molecule type" value="Genomic_DNA"/>
</dbReference>
<organism evidence="3 4">
    <name type="scientific">Pseudahrensia aquimaris</name>
    <dbReference type="NCBI Taxonomy" id="744461"/>
    <lineage>
        <taxon>Bacteria</taxon>
        <taxon>Pseudomonadati</taxon>
        <taxon>Pseudomonadota</taxon>
        <taxon>Alphaproteobacteria</taxon>
        <taxon>Hyphomicrobiales</taxon>
        <taxon>Ahrensiaceae</taxon>
        <taxon>Pseudahrensia</taxon>
    </lineage>
</organism>
<feature type="transmembrane region" description="Helical" evidence="2">
    <location>
        <begin position="5"/>
        <end position="23"/>
    </location>
</feature>
<dbReference type="Proteomes" id="UP001597101">
    <property type="component" value="Unassembled WGS sequence"/>
</dbReference>
<evidence type="ECO:0000313" key="3">
    <source>
        <dbReference type="EMBL" id="MFD0917068.1"/>
    </source>
</evidence>
<feature type="region of interest" description="Disordered" evidence="1">
    <location>
        <begin position="101"/>
        <end position="126"/>
    </location>
</feature>
<feature type="transmembrane region" description="Helical" evidence="2">
    <location>
        <begin position="43"/>
        <end position="70"/>
    </location>
</feature>
<reference evidence="4" key="1">
    <citation type="journal article" date="2019" name="Int. J. Syst. Evol. Microbiol.">
        <title>The Global Catalogue of Microorganisms (GCM) 10K type strain sequencing project: providing services to taxonomists for standard genome sequencing and annotation.</title>
        <authorList>
            <consortium name="The Broad Institute Genomics Platform"/>
            <consortium name="The Broad Institute Genome Sequencing Center for Infectious Disease"/>
            <person name="Wu L."/>
            <person name="Ma J."/>
        </authorList>
    </citation>
    <scope>NUCLEOTIDE SEQUENCE [LARGE SCALE GENOMIC DNA]</scope>
    <source>
        <strain evidence="4">CCUG 60023</strain>
    </source>
</reference>
<accession>A0ABW3FH53</accession>
<sequence>MLKRLLILLIIVPIAIIVIWLAVNNRQLIQVFIPPDVGGEPLFSFQVPLFIAFFATLLVGILIGSFTTWLKQGKHRKAARVRKAEATKWHFEADKEKERANELAQKVASADSSPAARGLPSPSKAA</sequence>
<keyword evidence="2" id="KW-0472">Membrane</keyword>